<keyword evidence="2" id="KW-1185">Reference proteome</keyword>
<gene>
    <name evidence="1" type="ORF">OSB1V03_LOCUS7563</name>
</gene>
<accession>A0A7R9Q017</accession>
<sequence length="297" mass="34498">MVKTDITTYLVCMEQRYCTQTEQAEMEVAWSTVHFNLDGVEYNQDYCTSRSYSQSDSRLILILVCKTFNDICTEQINKGRQVNLMLDNSPASSDINGLKLQSANMCLDKMKGACGKWPDYNRGDDYYCCLLYDMTDCYQYNYKSYCTTMEQAELEWAWSTIYFNLDDLILNQIADPKRDSSIALMLGNDLNGMRLKDPQDCLDKMGSRCATTALYHKGDRYYCCKLFNMIDCYRHNYKNYCTKWEQLEMIWDTVYFDMNSKRYDAPNCRDMGFNPSDNRAVCGANALVCFCGKSADQ</sequence>
<proteinExistence type="predicted"/>
<dbReference type="EMBL" id="CAJPIZ010004464">
    <property type="protein sequence ID" value="CAG2107563.1"/>
    <property type="molecule type" value="Genomic_DNA"/>
</dbReference>
<evidence type="ECO:0000313" key="1">
    <source>
        <dbReference type="EMBL" id="CAD7627133.1"/>
    </source>
</evidence>
<evidence type="ECO:0000313" key="2">
    <source>
        <dbReference type="Proteomes" id="UP000759131"/>
    </source>
</evidence>
<dbReference type="AlphaFoldDB" id="A0A7R9Q017"/>
<feature type="non-terminal residue" evidence="1">
    <location>
        <position position="297"/>
    </location>
</feature>
<dbReference type="Proteomes" id="UP000759131">
    <property type="component" value="Unassembled WGS sequence"/>
</dbReference>
<reference evidence="1" key="1">
    <citation type="submission" date="2020-11" db="EMBL/GenBank/DDBJ databases">
        <authorList>
            <person name="Tran Van P."/>
        </authorList>
    </citation>
    <scope>NUCLEOTIDE SEQUENCE</scope>
</reference>
<dbReference type="EMBL" id="OC859039">
    <property type="protein sequence ID" value="CAD7627133.1"/>
    <property type="molecule type" value="Genomic_DNA"/>
</dbReference>
<organism evidence="1">
    <name type="scientific">Medioppia subpectinata</name>
    <dbReference type="NCBI Taxonomy" id="1979941"/>
    <lineage>
        <taxon>Eukaryota</taxon>
        <taxon>Metazoa</taxon>
        <taxon>Ecdysozoa</taxon>
        <taxon>Arthropoda</taxon>
        <taxon>Chelicerata</taxon>
        <taxon>Arachnida</taxon>
        <taxon>Acari</taxon>
        <taxon>Acariformes</taxon>
        <taxon>Sarcoptiformes</taxon>
        <taxon>Oribatida</taxon>
        <taxon>Brachypylina</taxon>
        <taxon>Oppioidea</taxon>
        <taxon>Oppiidae</taxon>
        <taxon>Medioppia</taxon>
    </lineage>
</organism>
<protein>
    <submittedName>
        <fullName evidence="1">Uncharacterized protein</fullName>
    </submittedName>
</protein>
<name>A0A7R9Q017_9ACAR</name>